<dbReference type="FunFam" id="1.10.10.60:FF:000324">
    <property type="entry name" value="Transcription factor MYB3R-2"/>
    <property type="match status" value="1"/>
</dbReference>
<dbReference type="InterPro" id="IPR050560">
    <property type="entry name" value="MYB_TF"/>
</dbReference>
<evidence type="ECO:0000259" key="8">
    <source>
        <dbReference type="PROSITE" id="PS50090"/>
    </source>
</evidence>
<gene>
    <name evidence="10" type="primary">MYB3R1_7</name>
    <name evidence="10" type="ORF">CK203_071129</name>
</gene>
<feature type="domain" description="HTH myb-type" evidence="9">
    <location>
        <begin position="40"/>
        <end position="91"/>
    </location>
</feature>
<feature type="domain" description="HTH myb-type" evidence="9">
    <location>
        <begin position="92"/>
        <end position="147"/>
    </location>
</feature>
<comment type="subcellular location">
    <subcellularLocation>
        <location evidence="1">Nucleus</location>
    </subcellularLocation>
</comment>
<dbReference type="CDD" id="cd00167">
    <property type="entry name" value="SANT"/>
    <property type="match status" value="3"/>
</dbReference>
<feature type="region of interest" description="Disordered" evidence="7">
    <location>
        <begin position="526"/>
        <end position="573"/>
    </location>
</feature>
<feature type="region of interest" description="Disordered" evidence="7">
    <location>
        <begin position="1016"/>
        <end position="1050"/>
    </location>
</feature>
<keyword evidence="2" id="KW-0677">Repeat</keyword>
<name>A0A438DS30_VITVI</name>
<organism evidence="10 11">
    <name type="scientific">Vitis vinifera</name>
    <name type="common">Grape</name>
    <dbReference type="NCBI Taxonomy" id="29760"/>
    <lineage>
        <taxon>Eukaryota</taxon>
        <taxon>Viridiplantae</taxon>
        <taxon>Streptophyta</taxon>
        <taxon>Embryophyta</taxon>
        <taxon>Tracheophyta</taxon>
        <taxon>Spermatophyta</taxon>
        <taxon>Magnoliopsida</taxon>
        <taxon>eudicotyledons</taxon>
        <taxon>Gunneridae</taxon>
        <taxon>Pentapetalae</taxon>
        <taxon>rosids</taxon>
        <taxon>Vitales</taxon>
        <taxon>Vitaceae</taxon>
        <taxon>Viteae</taxon>
        <taxon>Vitis</taxon>
    </lineage>
</organism>
<dbReference type="Gene3D" id="1.10.10.60">
    <property type="entry name" value="Homeodomain-like"/>
    <property type="match status" value="3"/>
</dbReference>
<accession>A0A438DS30</accession>
<dbReference type="SUPFAM" id="SSF46689">
    <property type="entry name" value="Homeodomain-like"/>
    <property type="match status" value="2"/>
</dbReference>
<feature type="compositionally biased region" description="Polar residues" evidence="7">
    <location>
        <begin position="556"/>
        <end position="573"/>
    </location>
</feature>
<feature type="compositionally biased region" description="Low complexity" evidence="7">
    <location>
        <begin position="804"/>
        <end position="815"/>
    </location>
</feature>
<dbReference type="Proteomes" id="UP000288805">
    <property type="component" value="Unassembled WGS sequence"/>
</dbReference>
<dbReference type="EMBL" id="QGNW01001508">
    <property type="protein sequence ID" value="RVW38289.1"/>
    <property type="molecule type" value="Genomic_DNA"/>
</dbReference>
<dbReference type="FunFam" id="1.10.10.60:FF:000010">
    <property type="entry name" value="Transcriptional activator Myb isoform A"/>
    <property type="match status" value="1"/>
</dbReference>
<dbReference type="InterPro" id="IPR009057">
    <property type="entry name" value="Homeodomain-like_sf"/>
</dbReference>
<dbReference type="PROSITE" id="PS50090">
    <property type="entry name" value="MYB_LIKE"/>
    <property type="match status" value="3"/>
</dbReference>
<evidence type="ECO:0000256" key="5">
    <source>
        <dbReference type="ARBA" id="ARBA00023163"/>
    </source>
</evidence>
<keyword evidence="6" id="KW-0539">Nucleus</keyword>
<dbReference type="FunFam" id="1.10.10.60:FF:000016">
    <property type="entry name" value="Transcriptional activator Myb isoform A"/>
    <property type="match status" value="1"/>
</dbReference>
<feature type="domain" description="Myb-like" evidence="8">
    <location>
        <begin position="40"/>
        <end position="91"/>
    </location>
</feature>
<dbReference type="GO" id="GO:0003677">
    <property type="term" value="F:DNA binding"/>
    <property type="evidence" value="ECO:0007669"/>
    <property type="project" value="UniProtKB-KW"/>
</dbReference>
<evidence type="ECO:0000256" key="6">
    <source>
        <dbReference type="ARBA" id="ARBA00023242"/>
    </source>
</evidence>
<evidence type="ECO:0000256" key="1">
    <source>
        <dbReference type="ARBA" id="ARBA00004123"/>
    </source>
</evidence>
<dbReference type="AlphaFoldDB" id="A0A438DS30"/>
<dbReference type="Pfam" id="PF00249">
    <property type="entry name" value="Myb_DNA-binding"/>
    <property type="match status" value="3"/>
</dbReference>
<dbReference type="InterPro" id="IPR017930">
    <property type="entry name" value="Myb_dom"/>
</dbReference>
<evidence type="ECO:0000313" key="10">
    <source>
        <dbReference type="EMBL" id="RVW38289.1"/>
    </source>
</evidence>
<keyword evidence="5" id="KW-0804">Transcription</keyword>
<feature type="region of interest" description="Disordered" evidence="7">
    <location>
        <begin position="661"/>
        <end position="684"/>
    </location>
</feature>
<feature type="compositionally biased region" description="Low complexity" evidence="7">
    <location>
        <begin position="1022"/>
        <end position="1032"/>
    </location>
</feature>
<feature type="domain" description="Myb-like" evidence="8">
    <location>
        <begin position="92"/>
        <end position="143"/>
    </location>
</feature>
<keyword evidence="3" id="KW-0805">Transcription regulation</keyword>
<evidence type="ECO:0000256" key="3">
    <source>
        <dbReference type="ARBA" id="ARBA00023015"/>
    </source>
</evidence>
<feature type="region of interest" description="Disordered" evidence="7">
    <location>
        <begin position="796"/>
        <end position="841"/>
    </location>
</feature>
<evidence type="ECO:0000256" key="4">
    <source>
        <dbReference type="ARBA" id="ARBA00023125"/>
    </source>
</evidence>
<dbReference type="PANTHER" id="PTHR45614">
    <property type="entry name" value="MYB PROTEIN-RELATED"/>
    <property type="match status" value="1"/>
</dbReference>
<feature type="compositionally biased region" description="Basic and acidic residues" evidence="7">
    <location>
        <begin position="531"/>
        <end position="546"/>
    </location>
</feature>
<feature type="domain" description="HTH myb-type" evidence="9">
    <location>
        <begin position="148"/>
        <end position="198"/>
    </location>
</feature>
<proteinExistence type="predicted"/>
<comment type="caution">
    <text evidence="10">The sequence shown here is derived from an EMBL/GenBank/DDBJ whole genome shotgun (WGS) entry which is preliminary data.</text>
</comment>
<dbReference type="GO" id="GO:0005634">
    <property type="term" value="C:nucleus"/>
    <property type="evidence" value="ECO:0007669"/>
    <property type="project" value="UniProtKB-SubCell"/>
</dbReference>
<evidence type="ECO:0000313" key="11">
    <source>
        <dbReference type="Proteomes" id="UP000288805"/>
    </source>
</evidence>
<evidence type="ECO:0000256" key="2">
    <source>
        <dbReference type="ARBA" id="ARBA00022737"/>
    </source>
</evidence>
<evidence type="ECO:0000259" key="9">
    <source>
        <dbReference type="PROSITE" id="PS51294"/>
    </source>
</evidence>
<dbReference type="InterPro" id="IPR001005">
    <property type="entry name" value="SANT/Myb"/>
</dbReference>
<protein>
    <submittedName>
        <fullName evidence="10">Transcription factor MYB3R-1</fullName>
    </submittedName>
</protein>
<feature type="domain" description="Myb-like" evidence="8">
    <location>
        <begin position="144"/>
        <end position="194"/>
    </location>
</feature>
<reference evidence="10 11" key="1">
    <citation type="journal article" date="2018" name="PLoS Genet.">
        <title>Population sequencing reveals clonal diversity and ancestral inbreeding in the grapevine cultivar Chardonnay.</title>
        <authorList>
            <person name="Roach M.J."/>
            <person name="Johnson D.L."/>
            <person name="Bohlmann J."/>
            <person name="van Vuuren H.J."/>
            <person name="Jones S.J."/>
            <person name="Pretorius I.S."/>
            <person name="Schmidt S.A."/>
            <person name="Borneman A.R."/>
        </authorList>
    </citation>
    <scope>NUCLEOTIDE SEQUENCE [LARGE SCALE GENOMIC DNA]</scope>
    <source>
        <strain evidence="11">cv. Chardonnay</strain>
        <tissue evidence="10">Leaf</tissue>
    </source>
</reference>
<sequence>MASMMTAGVKRAEVLISTSEANGDSFQKMRALHGRTTGPTRRSTKGQWTAEEDELLCKAVQRFKGKNWKKIAECFKDRTDVQCLHRWQKVLNPELIKGPWSKEEDEIIIELVNKYGPKKWSTIAQALPGRIGKQCRERWHNHLNPAINKEAWTQEEELALIHAHQIYGNKWAELTKFLPGRTDNAIKNHWNSSVKKKLESYLASGLLAQFQSLSYVGNPNPSSSFKMQNNGDDTGQLYVAIAEETSECSQGSNVINFSQSEPDTENMAINGTENFKMTEDSSERKDHNNFGTSCSTSLEESALLEIHHMDALFDQQLLCEIGTSESKDCQFSSHELPSASLLDVSRESPGLSGTPEYCISLNGSHDTGPTLLQSSVGFKSSTSTENILIDSDKLEHLLISENDYSEITLSEAVIHGNFRCVNAANLSNNIDSDGGTSSLHCQSDLQSSATTGSLALESYITQGSVLGQTLELEIFTSSCNDFIDIDSPDGETDKAGDHLKLDKAKNAPKLVPVDIFSLANAESMGTLPSMDDNKSQHLKSDGKKDASGLAPVDLLSSENSDSTQAHPSMDNNTTVLVEEKNSRALFYEPPRFPRLDIPFVSCDLMASGSDMQQEYSPFGIRQLLIPSMNFSTPCSLQDSPCRGGTPDSILKNAAKSFTSTPSILKKRPREVVSPSKQARGEKNPERETNLLGLFCANDFPSLDVIFYENGPCNPSLSSTERNSLSPHYKKVNLDHDFEEGKEGIANSESRVSEKGKVKQGTNVFGAKAKCEVDTTSQTHSGVLVECNKNDQLISSHDRDEYQTSGAMGAGALSSGTKDSRKLDTASNQSGLLESSSGKQPLSSFLPSAVCAKKNERHVVPVTSSRCTQSSNLLEITFENAGSDGDIQSFNIKRRAGPAVDEVELPKKPNIICWHEVLLFGLSGINLRLILLQNLVIFGDTPGIKRGIESPSAWKSPWFMNSFLPGPRIDTDVTTEDLEYFMSPGMRSYDAIGLMRQMNEHTAAAFTNAREILASDDPEMPSKTKLSSNQSSSPETNDFPHNEQENKVPGALTERRVLDFSGCGTPGKGTEKKKFSGSRLSQLMSSAVLMLLKVLFDFILEVSDAKSSLEYVQVICRGHVELYKHSD</sequence>
<dbReference type="GO" id="GO:0006355">
    <property type="term" value="P:regulation of DNA-templated transcription"/>
    <property type="evidence" value="ECO:0007669"/>
    <property type="project" value="UniProtKB-ARBA"/>
</dbReference>
<feature type="compositionally biased region" description="Polar residues" evidence="7">
    <location>
        <begin position="824"/>
        <end position="841"/>
    </location>
</feature>
<evidence type="ECO:0000256" key="7">
    <source>
        <dbReference type="SAM" id="MobiDB-lite"/>
    </source>
</evidence>
<dbReference type="SMART" id="SM00717">
    <property type="entry name" value="SANT"/>
    <property type="match status" value="3"/>
</dbReference>
<keyword evidence="4" id="KW-0238">DNA-binding</keyword>
<dbReference type="PANTHER" id="PTHR45614:SF266">
    <property type="entry name" value="TRANSCRIPTION FACTOR MYB3R-4"/>
    <property type="match status" value="1"/>
</dbReference>
<dbReference type="PROSITE" id="PS51294">
    <property type="entry name" value="HTH_MYB"/>
    <property type="match status" value="3"/>
</dbReference>